<dbReference type="PRINTS" id="PR01950">
    <property type="entry name" value="LANCSUPER"/>
</dbReference>
<dbReference type="CDD" id="cd04793">
    <property type="entry name" value="LanC"/>
    <property type="match status" value="1"/>
</dbReference>
<sequence length="397" mass="42603">MSTPDLSRQSLTAGILGDALLTVEQAHRGQTSWQDVMHQLRAVTSTPIDTGPDSCLYYGGPALLFVLHSTTADGVPRFETARATLTDRVRSTLRRRLDSAEARTVAGDFAAFGEYDLFNGHVGYATLLRVTAAETDEHAAVLDYLSRLAAPQRVGDVWLPGWWVGHAPDKAMQTPGGHVNNGMAHGAAGILSALALAARDGHEVPGQRDAIEALTQWFARCGQDDDTGSWWPQWLTRDQIRHSADGPSLASRDDLAQPARPSWCYGTPGIARSLQLAAIVLQDEALQRDAERALTCSLRQLPSLTEKGICHGTAGLYQTVRRAAADAHDDKLAQHLPAIARSLPLAGDDPSSTTVRQIDDASFLTGESGVDLAALSGTADPAGDENFTRWDACLLLT</sequence>
<dbReference type="SUPFAM" id="SSF158745">
    <property type="entry name" value="LanC-like"/>
    <property type="match status" value="1"/>
</dbReference>
<feature type="binding site" evidence="1">
    <location>
        <position position="310"/>
    </location>
    <ligand>
        <name>Zn(2+)</name>
        <dbReference type="ChEBI" id="CHEBI:29105"/>
    </ligand>
</feature>
<dbReference type="AlphaFoldDB" id="A0A6M1QPU2"/>
<dbReference type="InterPro" id="IPR033889">
    <property type="entry name" value="LanC"/>
</dbReference>
<dbReference type="GO" id="GO:0031179">
    <property type="term" value="P:peptide modification"/>
    <property type="evidence" value="ECO:0007669"/>
    <property type="project" value="InterPro"/>
</dbReference>
<gene>
    <name evidence="2" type="ORF">G5C66_03085</name>
</gene>
<accession>A0A6M1QPU2</accession>
<proteinExistence type="predicted"/>
<feature type="binding site" evidence="1">
    <location>
        <position position="311"/>
    </location>
    <ligand>
        <name>Zn(2+)</name>
        <dbReference type="ChEBI" id="CHEBI:29105"/>
    </ligand>
</feature>
<evidence type="ECO:0000313" key="2">
    <source>
        <dbReference type="EMBL" id="NGN91725.1"/>
    </source>
</evidence>
<evidence type="ECO:0000256" key="1">
    <source>
        <dbReference type="PIRSR" id="PIRSR607822-1"/>
    </source>
</evidence>
<keyword evidence="3" id="KW-1185">Reference proteome</keyword>
<organism evidence="2 3">
    <name type="scientific">Nocardioides turkmenicus</name>
    <dbReference type="NCBI Taxonomy" id="2711220"/>
    <lineage>
        <taxon>Bacteria</taxon>
        <taxon>Bacillati</taxon>
        <taxon>Actinomycetota</taxon>
        <taxon>Actinomycetes</taxon>
        <taxon>Propionibacteriales</taxon>
        <taxon>Nocardioidaceae</taxon>
        <taxon>Nocardioides</taxon>
    </lineage>
</organism>
<feature type="binding site" evidence="1">
    <location>
        <position position="264"/>
    </location>
    <ligand>
        <name>Zn(2+)</name>
        <dbReference type="ChEBI" id="CHEBI:29105"/>
    </ligand>
</feature>
<dbReference type="SMART" id="SM01260">
    <property type="entry name" value="LANC_like"/>
    <property type="match status" value="1"/>
</dbReference>
<dbReference type="EMBL" id="JAALAA010000002">
    <property type="protein sequence ID" value="NGN91725.1"/>
    <property type="molecule type" value="Genomic_DNA"/>
</dbReference>
<comment type="caution">
    <text evidence="2">The sequence shown here is derived from an EMBL/GenBank/DDBJ whole genome shotgun (WGS) entry which is preliminary data.</text>
</comment>
<protein>
    <submittedName>
        <fullName evidence="2">Lanthionine synthetase C family protein</fullName>
    </submittedName>
</protein>
<keyword evidence="1" id="KW-0479">Metal-binding</keyword>
<dbReference type="Proteomes" id="UP000483261">
    <property type="component" value="Unassembled WGS sequence"/>
</dbReference>
<reference evidence="2 3" key="1">
    <citation type="submission" date="2020-02" db="EMBL/GenBank/DDBJ databases">
        <title>Whole-genome analyses of novel actinobacteria.</title>
        <authorList>
            <person name="Sahin N."/>
        </authorList>
    </citation>
    <scope>NUCLEOTIDE SEQUENCE [LARGE SCALE GENOMIC DNA]</scope>
    <source>
        <strain evidence="2 3">KC13</strain>
    </source>
</reference>
<name>A0A6M1QPU2_9ACTN</name>
<evidence type="ECO:0000313" key="3">
    <source>
        <dbReference type="Proteomes" id="UP000483261"/>
    </source>
</evidence>
<dbReference type="InterPro" id="IPR007822">
    <property type="entry name" value="LANC-like"/>
</dbReference>
<dbReference type="Pfam" id="PF05147">
    <property type="entry name" value="LANC_like"/>
    <property type="match status" value="1"/>
</dbReference>
<keyword evidence="1" id="KW-0862">Zinc</keyword>
<dbReference type="PRINTS" id="PR01955">
    <property type="entry name" value="LANCFRANKIA"/>
</dbReference>
<dbReference type="Gene3D" id="1.50.10.20">
    <property type="match status" value="1"/>
</dbReference>
<dbReference type="GO" id="GO:0046872">
    <property type="term" value="F:metal ion binding"/>
    <property type="evidence" value="ECO:0007669"/>
    <property type="project" value="UniProtKB-KW"/>
</dbReference>